<evidence type="ECO:0000256" key="2">
    <source>
        <dbReference type="ARBA" id="ARBA00022814"/>
    </source>
</evidence>
<organism evidence="8 9">
    <name type="scientific">Lederbergia citri</name>
    <dbReference type="NCBI Taxonomy" id="2833580"/>
    <lineage>
        <taxon>Bacteria</taxon>
        <taxon>Bacillati</taxon>
        <taxon>Bacillota</taxon>
        <taxon>Bacilli</taxon>
        <taxon>Bacillales</taxon>
        <taxon>Bacillaceae</taxon>
        <taxon>Lederbergia</taxon>
    </lineage>
</organism>
<keyword evidence="2 6" id="KW-0889">Transcription antitermination</keyword>
<dbReference type="SUPFAM" id="SSF48013">
    <property type="entry name" value="NusB-like"/>
    <property type="match status" value="1"/>
</dbReference>
<dbReference type="Proteomes" id="UP000681414">
    <property type="component" value="Unassembled WGS sequence"/>
</dbReference>
<dbReference type="HAMAP" id="MF_00073">
    <property type="entry name" value="NusB"/>
    <property type="match status" value="1"/>
</dbReference>
<dbReference type="Pfam" id="PF01029">
    <property type="entry name" value="NusB"/>
    <property type="match status" value="1"/>
</dbReference>
<evidence type="ECO:0000259" key="7">
    <source>
        <dbReference type="Pfam" id="PF01029"/>
    </source>
</evidence>
<dbReference type="NCBIfam" id="NF001223">
    <property type="entry name" value="PRK00202.1-1"/>
    <property type="match status" value="1"/>
</dbReference>
<comment type="function">
    <text evidence="6">Involved in transcription antitermination. Required for transcription of ribosomal RNA (rRNA) genes. Binds specifically to the boxA antiterminator sequence of the ribosomal RNA (rrn) operons.</text>
</comment>
<comment type="caution">
    <text evidence="8">The sequence shown here is derived from an EMBL/GenBank/DDBJ whole genome shotgun (WGS) entry which is preliminary data.</text>
</comment>
<dbReference type="Gene3D" id="1.10.940.10">
    <property type="entry name" value="NusB-like"/>
    <property type="match status" value="1"/>
</dbReference>
<keyword evidence="4 6" id="KW-0805">Transcription regulation</keyword>
<evidence type="ECO:0000313" key="9">
    <source>
        <dbReference type="Proteomes" id="UP000681414"/>
    </source>
</evidence>
<accession>A0A942TE78</accession>
<dbReference type="GO" id="GO:0005829">
    <property type="term" value="C:cytosol"/>
    <property type="evidence" value="ECO:0007669"/>
    <property type="project" value="TreeGrafter"/>
</dbReference>
<dbReference type="NCBIfam" id="TIGR01951">
    <property type="entry name" value="nusB"/>
    <property type="match status" value="1"/>
</dbReference>
<dbReference type="PANTHER" id="PTHR11078:SF3">
    <property type="entry name" value="ANTITERMINATION NUSB DOMAIN-CONTAINING PROTEIN"/>
    <property type="match status" value="1"/>
</dbReference>
<feature type="domain" description="NusB/RsmB/TIM44" evidence="7">
    <location>
        <begin position="5"/>
        <end position="124"/>
    </location>
</feature>
<evidence type="ECO:0000256" key="6">
    <source>
        <dbReference type="HAMAP-Rule" id="MF_00073"/>
    </source>
</evidence>
<sequence>MKRRIAREKALQALYQIDMSGTDTSEAIEFVLEDQKIDMFLQGLVEGTVNHLPEIDQEINKHLENWSMDRLSKVDLNILRLAIYEMKFNEDVPENVAINEAVEIAKKFGDDKSGKFINGILSRVKGE</sequence>
<dbReference type="AlphaFoldDB" id="A0A942TE78"/>
<evidence type="ECO:0000256" key="3">
    <source>
        <dbReference type="ARBA" id="ARBA00022884"/>
    </source>
</evidence>
<keyword evidence="3 6" id="KW-0694">RNA-binding</keyword>
<evidence type="ECO:0000256" key="4">
    <source>
        <dbReference type="ARBA" id="ARBA00023015"/>
    </source>
</evidence>
<protein>
    <recommendedName>
        <fullName evidence="6">Transcription antitermination protein NusB</fullName>
    </recommendedName>
    <alternativeName>
        <fullName evidence="6">Antitermination factor NusB</fullName>
    </alternativeName>
</protein>
<gene>
    <name evidence="6 8" type="primary">nusB</name>
    <name evidence="8" type="ORF">KHA97_05960</name>
</gene>
<evidence type="ECO:0000256" key="1">
    <source>
        <dbReference type="ARBA" id="ARBA00005952"/>
    </source>
</evidence>
<name>A0A942TE78_9BACI</name>
<dbReference type="RefSeq" id="WP_213123785.1">
    <property type="nucleotide sequence ID" value="NZ_JAGYPG010000001.1"/>
</dbReference>
<dbReference type="InterPro" id="IPR011605">
    <property type="entry name" value="NusB_fam"/>
</dbReference>
<keyword evidence="5 6" id="KW-0804">Transcription</keyword>
<dbReference type="InterPro" id="IPR006027">
    <property type="entry name" value="NusB_RsmB_TIM44"/>
</dbReference>
<evidence type="ECO:0000313" key="8">
    <source>
        <dbReference type="EMBL" id="MBS4194617.1"/>
    </source>
</evidence>
<reference evidence="8 9" key="1">
    <citation type="submission" date="2021-05" db="EMBL/GenBank/DDBJ databases">
        <title>Novel Bacillus species.</title>
        <authorList>
            <person name="Liu G."/>
        </authorList>
    </citation>
    <scope>NUCLEOTIDE SEQUENCE [LARGE SCALE GENOMIC DNA]</scope>
    <source>
        <strain evidence="9">FJAT-49780</strain>
    </source>
</reference>
<dbReference type="GO" id="GO:0006353">
    <property type="term" value="P:DNA-templated transcription termination"/>
    <property type="evidence" value="ECO:0007669"/>
    <property type="project" value="UniProtKB-UniRule"/>
</dbReference>
<dbReference type="GO" id="GO:0031564">
    <property type="term" value="P:transcription antitermination"/>
    <property type="evidence" value="ECO:0007669"/>
    <property type="project" value="UniProtKB-KW"/>
</dbReference>
<dbReference type="EMBL" id="JAGYPG010000001">
    <property type="protein sequence ID" value="MBS4194617.1"/>
    <property type="molecule type" value="Genomic_DNA"/>
</dbReference>
<comment type="similarity">
    <text evidence="1 6">Belongs to the NusB family.</text>
</comment>
<proteinExistence type="inferred from homology"/>
<dbReference type="CDD" id="cd00619">
    <property type="entry name" value="Terminator_NusB"/>
    <property type="match status" value="1"/>
</dbReference>
<dbReference type="GO" id="GO:0003723">
    <property type="term" value="F:RNA binding"/>
    <property type="evidence" value="ECO:0007669"/>
    <property type="project" value="UniProtKB-UniRule"/>
</dbReference>
<keyword evidence="9" id="KW-1185">Reference proteome</keyword>
<dbReference type="PANTHER" id="PTHR11078">
    <property type="entry name" value="N UTILIZATION SUBSTANCE PROTEIN B-RELATED"/>
    <property type="match status" value="1"/>
</dbReference>
<evidence type="ECO:0000256" key="5">
    <source>
        <dbReference type="ARBA" id="ARBA00023163"/>
    </source>
</evidence>
<dbReference type="InterPro" id="IPR035926">
    <property type="entry name" value="NusB-like_sf"/>
</dbReference>